<dbReference type="OrthoDB" id="31407at2157"/>
<evidence type="ECO:0008006" key="3">
    <source>
        <dbReference type="Google" id="ProtNLM"/>
    </source>
</evidence>
<reference evidence="2" key="1">
    <citation type="journal article" date="2008" name="J. Bacteriol.">
        <title>Genome sequence of Thermofilum pendens reveals an exceptional loss of biosynthetic pathways without genome reduction.</title>
        <authorList>
            <person name="Anderson I."/>
            <person name="Rodriguez J."/>
            <person name="Susanti D."/>
            <person name="Porat I."/>
            <person name="Reich C."/>
            <person name="Ulrich L.E."/>
            <person name="Elkins J.G."/>
            <person name="Mavromatis K."/>
            <person name="Lykidis A."/>
            <person name="Kim E."/>
            <person name="Thompson L.S."/>
            <person name="Nolan M."/>
            <person name="Land M."/>
            <person name="Copeland A."/>
            <person name="Lapidus A."/>
            <person name="Lucas S."/>
            <person name="Detter C."/>
            <person name="Zhulin I.B."/>
            <person name="Olsen G.J."/>
            <person name="Whitman W."/>
            <person name="Mukhopadhyay B."/>
            <person name="Bristow J."/>
            <person name="Kyrpides N."/>
        </authorList>
    </citation>
    <scope>NUCLEOTIDE SEQUENCE [LARGE SCALE GENOMIC DNA]</scope>
    <source>
        <strain evidence="2">DSM 2475 / Hrk 5</strain>
    </source>
</reference>
<dbReference type="EMBL" id="CP000505">
    <property type="protein sequence ID" value="ABL78422.1"/>
    <property type="molecule type" value="Genomic_DNA"/>
</dbReference>
<organism evidence="1 2">
    <name type="scientific">Thermofilum pendens (strain DSM 2475 / Hrk 5)</name>
    <dbReference type="NCBI Taxonomy" id="368408"/>
    <lineage>
        <taxon>Archaea</taxon>
        <taxon>Thermoproteota</taxon>
        <taxon>Thermoprotei</taxon>
        <taxon>Thermofilales</taxon>
        <taxon>Thermofilaceae</taxon>
        <taxon>Thermofilum</taxon>
    </lineage>
</organism>
<evidence type="ECO:0000313" key="2">
    <source>
        <dbReference type="Proteomes" id="UP000000641"/>
    </source>
</evidence>
<gene>
    <name evidence="1" type="ordered locus">Tpen_1022</name>
</gene>
<name>A1RYZ2_THEPD</name>
<dbReference type="STRING" id="368408.Tpen_1022"/>
<protein>
    <recommendedName>
        <fullName evidence="3">PD-(D/E)XK endonuclease-like domain-containing protein</fullName>
    </recommendedName>
</protein>
<dbReference type="GeneID" id="4601637"/>
<dbReference type="HOGENOM" id="CLU_1544274_0_0_2"/>
<accession>A1RYZ2</accession>
<sequence length="156" mass="17790">MREYRLLSRALARFERALVSGEPRVAVTRVSSRLAPGRGLGREHGLEYHSRLWGDLDWVLELEEAWTPLPLAWRFRFGWLVGVADLVRFVKARPVAVYEVKSYDTVKRAERVQAALYGLLVELNFATKPSVRLKTPSGEVEVKDWEALALDALRAT</sequence>
<dbReference type="KEGG" id="tpe:Tpen_1022"/>
<dbReference type="Proteomes" id="UP000000641">
    <property type="component" value="Chromosome"/>
</dbReference>
<dbReference type="eggNOG" id="arCOG14863">
    <property type="taxonomic scope" value="Archaea"/>
</dbReference>
<proteinExistence type="predicted"/>
<dbReference type="EnsemblBacteria" id="ABL78422">
    <property type="protein sequence ID" value="ABL78422"/>
    <property type="gene ID" value="Tpen_1022"/>
</dbReference>
<keyword evidence="2" id="KW-1185">Reference proteome</keyword>
<evidence type="ECO:0000313" key="1">
    <source>
        <dbReference type="EMBL" id="ABL78422.1"/>
    </source>
</evidence>
<dbReference type="RefSeq" id="WP_011752687.1">
    <property type="nucleotide sequence ID" value="NC_008698.1"/>
</dbReference>
<dbReference type="AlphaFoldDB" id="A1RYZ2"/>